<gene>
    <name evidence="2" type="ORF">GR328_06830</name>
</gene>
<evidence type="ECO:0000313" key="2">
    <source>
        <dbReference type="EMBL" id="MXQ11170.1"/>
    </source>
</evidence>
<reference evidence="2 3" key="2">
    <citation type="submission" date="2020-01" db="EMBL/GenBank/DDBJ databases">
        <title>Microvirga sp. nov., an arsenate reduction bacterium isolated from Tibet hotspring sediments.</title>
        <authorList>
            <person name="Xian W.-D."/>
            <person name="Li W.-J."/>
        </authorList>
    </citation>
    <scope>NUCLEOTIDE SEQUENCE [LARGE SCALE GENOMIC DNA]</scope>
    <source>
        <strain evidence="2 3">KCTC 23863</strain>
    </source>
</reference>
<accession>A0A7X3MQK2</accession>
<keyword evidence="3" id="KW-1185">Reference proteome</keyword>
<feature type="compositionally biased region" description="Basic and acidic residues" evidence="1">
    <location>
        <begin position="41"/>
        <end position="67"/>
    </location>
</feature>
<sequence length="105" mass="11514">MLKAPANIALAAPQLATKIAAVGEGHRRRESLGVPELAQSDVRDGSRPRDRVADHHGPARTARPAEERESETEREEIGFVARHPYAARLLDLLDLLGSAYRLAKE</sequence>
<protein>
    <submittedName>
        <fullName evidence="2">Uncharacterized protein</fullName>
    </submittedName>
</protein>
<proteinExistence type="predicted"/>
<reference evidence="2 3" key="1">
    <citation type="submission" date="2019-12" db="EMBL/GenBank/DDBJ databases">
        <authorList>
            <person name="Yuan C.-G."/>
        </authorList>
    </citation>
    <scope>NUCLEOTIDE SEQUENCE [LARGE SCALE GENOMIC DNA]</scope>
    <source>
        <strain evidence="2 3">KCTC 23863</strain>
    </source>
</reference>
<dbReference type="AlphaFoldDB" id="A0A7X3MQK2"/>
<feature type="region of interest" description="Disordered" evidence="1">
    <location>
        <begin position="24"/>
        <end position="76"/>
    </location>
</feature>
<dbReference type="Proteomes" id="UP000436483">
    <property type="component" value="Unassembled WGS sequence"/>
</dbReference>
<evidence type="ECO:0000256" key="1">
    <source>
        <dbReference type="SAM" id="MobiDB-lite"/>
    </source>
</evidence>
<comment type="caution">
    <text evidence="2">The sequence shown here is derived from an EMBL/GenBank/DDBJ whole genome shotgun (WGS) entry which is preliminary data.</text>
</comment>
<organism evidence="2 3">
    <name type="scientific">Microvirga makkahensis</name>
    <dbReference type="NCBI Taxonomy" id="1128670"/>
    <lineage>
        <taxon>Bacteria</taxon>
        <taxon>Pseudomonadati</taxon>
        <taxon>Pseudomonadota</taxon>
        <taxon>Alphaproteobacteria</taxon>
        <taxon>Hyphomicrobiales</taxon>
        <taxon>Methylobacteriaceae</taxon>
        <taxon>Microvirga</taxon>
    </lineage>
</organism>
<name>A0A7X3MQK2_9HYPH</name>
<evidence type="ECO:0000313" key="3">
    <source>
        <dbReference type="Proteomes" id="UP000436483"/>
    </source>
</evidence>
<dbReference type="EMBL" id="WURB01000004">
    <property type="protein sequence ID" value="MXQ11170.1"/>
    <property type="molecule type" value="Genomic_DNA"/>
</dbReference>